<gene>
    <name evidence="4" type="ORF">AKJ09_10444</name>
</gene>
<dbReference type="InterPro" id="IPR019734">
    <property type="entry name" value="TPR_rpt"/>
</dbReference>
<dbReference type="Pfam" id="PF08308">
    <property type="entry name" value="PEGA"/>
    <property type="match status" value="1"/>
</dbReference>
<dbReference type="Gene3D" id="1.25.40.10">
    <property type="entry name" value="Tetratricopeptide repeat domain"/>
    <property type="match status" value="1"/>
</dbReference>
<protein>
    <recommendedName>
        <fullName evidence="3">PEGA domain-containing protein</fullName>
    </recommendedName>
</protein>
<name>A0A0K1QDD5_9BACT</name>
<reference evidence="4 5" key="1">
    <citation type="submission" date="2015-08" db="EMBL/GenBank/DDBJ databases">
        <authorList>
            <person name="Babu N.S."/>
            <person name="Beckwith C.J."/>
            <person name="Beseler K.G."/>
            <person name="Brison A."/>
            <person name="Carone J.V."/>
            <person name="Caskin T.P."/>
            <person name="Diamond M."/>
            <person name="Durham M.E."/>
            <person name="Foxe J.M."/>
            <person name="Go M."/>
            <person name="Henderson B.A."/>
            <person name="Jones I.B."/>
            <person name="McGettigan J.A."/>
            <person name="Micheletti S.J."/>
            <person name="Nasrallah M.E."/>
            <person name="Ortiz D."/>
            <person name="Piller C.R."/>
            <person name="Privatt S.R."/>
            <person name="Schneider S.L."/>
            <person name="Sharp S."/>
            <person name="Smith T.C."/>
            <person name="Stanton J.D."/>
            <person name="Ullery H.E."/>
            <person name="Wilson R.J."/>
            <person name="Serrano M.G."/>
            <person name="Buck G."/>
            <person name="Lee V."/>
            <person name="Wang Y."/>
            <person name="Carvalho R."/>
            <person name="Voegtly L."/>
            <person name="Shi R."/>
            <person name="Duckworth R."/>
            <person name="Johnson A."/>
            <person name="Loviza R."/>
            <person name="Walstead R."/>
            <person name="Shah Z."/>
            <person name="Kiflezghi M."/>
            <person name="Wade K."/>
            <person name="Ball S.L."/>
            <person name="Bradley K.W."/>
            <person name="Asai D.J."/>
            <person name="Bowman C.A."/>
            <person name="Russell D.A."/>
            <person name="Pope W.H."/>
            <person name="Jacobs-Sera D."/>
            <person name="Hendrix R.W."/>
            <person name="Hatfull G.F."/>
        </authorList>
    </citation>
    <scope>NUCLEOTIDE SEQUENCE [LARGE SCALE GENOMIC DNA]</scope>
    <source>
        <strain evidence="4 5">DSM 27648</strain>
    </source>
</reference>
<evidence type="ECO:0000256" key="2">
    <source>
        <dbReference type="SAM" id="Phobius"/>
    </source>
</evidence>
<organism evidence="4 5">
    <name type="scientific">Labilithrix luteola</name>
    <dbReference type="NCBI Taxonomy" id="1391654"/>
    <lineage>
        <taxon>Bacteria</taxon>
        <taxon>Pseudomonadati</taxon>
        <taxon>Myxococcota</taxon>
        <taxon>Polyangia</taxon>
        <taxon>Polyangiales</taxon>
        <taxon>Labilitrichaceae</taxon>
        <taxon>Labilithrix</taxon>
    </lineage>
</organism>
<dbReference type="InterPro" id="IPR011990">
    <property type="entry name" value="TPR-like_helical_dom_sf"/>
</dbReference>
<keyword evidence="5" id="KW-1185">Reference proteome</keyword>
<dbReference type="STRING" id="1391654.AKJ09_10444"/>
<dbReference type="SUPFAM" id="SSF48452">
    <property type="entry name" value="TPR-like"/>
    <property type="match status" value="1"/>
</dbReference>
<feature type="repeat" description="TPR" evidence="1">
    <location>
        <begin position="26"/>
        <end position="59"/>
    </location>
</feature>
<evidence type="ECO:0000313" key="5">
    <source>
        <dbReference type="Proteomes" id="UP000064967"/>
    </source>
</evidence>
<evidence type="ECO:0000259" key="3">
    <source>
        <dbReference type="Pfam" id="PF08308"/>
    </source>
</evidence>
<sequence length="264" mass="28364">MELADDGQFDAALVELKKAYDLAPSYRLLYNVGIVYQQLKDYARALDAYERYVEEGGAGIAEDRLADVNARIERLKGRVGHLDIRTTEPGAEVTIDDRVVGTTPLRPVRVNSGQRKVTVHLAGRPAQSRILDLAGGETKVTTFDLVVASTTPPPEPKSIVPWVSWGATLAVAGGAVATGIIASNKADKYDQLENQFNVDKATLDSAKSNAHTFGLVTDVLGAVAIVGVGISTYFTIKPPKVSRETPPKVSFHTNGLGGGLQYRF</sequence>
<dbReference type="PROSITE" id="PS50005">
    <property type="entry name" value="TPR"/>
    <property type="match status" value="1"/>
</dbReference>
<keyword evidence="2" id="KW-1133">Transmembrane helix</keyword>
<keyword evidence="2" id="KW-0472">Membrane</keyword>
<evidence type="ECO:0000256" key="1">
    <source>
        <dbReference type="PROSITE-ProRule" id="PRU00339"/>
    </source>
</evidence>
<dbReference type="InterPro" id="IPR013229">
    <property type="entry name" value="PEGA"/>
</dbReference>
<feature type="transmembrane region" description="Helical" evidence="2">
    <location>
        <begin position="213"/>
        <end position="236"/>
    </location>
</feature>
<accession>A0A0K1QDD5</accession>
<evidence type="ECO:0000313" key="4">
    <source>
        <dbReference type="EMBL" id="AKV03781.1"/>
    </source>
</evidence>
<dbReference type="EMBL" id="CP012333">
    <property type="protein sequence ID" value="AKV03781.1"/>
    <property type="molecule type" value="Genomic_DNA"/>
</dbReference>
<dbReference type="KEGG" id="llu:AKJ09_10444"/>
<keyword evidence="1" id="KW-0802">TPR repeat</keyword>
<keyword evidence="2" id="KW-0812">Transmembrane</keyword>
<proteinExistence type="predicted"/>
<dbReference type="AlphaFoldDB" id="A0A0K1QDD5"/>
<feature type="domain" description="PEGA" evidence="3">
    <location>
        <begin position="80"/>
        <end position="123"/>
    </location>
</feature>
<dbReference type="Proteomes" id="UP000064967">
    <property type="component" value="Chromosome"/>
</dbReference>